<comment type="caution">
    <text evidence="3">The sequence shown here is derived from an EMBL/GenBank/DDBJ whole genome shotgun (WGS) entry which is preliminary data.</text>
</comment>
<keyword evidence="2" id="KW-0472">Membrane</keyword>
<keyword evidence="4" id="KW-1185">Reference proteome</keyword>
<organism evidence="3 4">
    <name type="scientific">Portunus trituberculatus</name>
    <name type="common">Swimming crab</name>
    <name type="synonym">Neptunus trituberculatus</name>
    <dbReference type="NCBI Taxonomy" id="210409"/>
    <lineage>
        <taxon>Eukaryota</taxon>
        <taxon>Metazoa</taxon>
        <taxon>Ecdysozoa</taxon>
        <taxon>Arthropoda</taxon>
        <taxon>Crustacea</taxon>
        <taxon>Multicrustacea</taxon>
        <taxon>Malacostraca</taxon>
        <taxon>Eumalacostraca</taxon>
        <taxon>Eucarida</taxon>
        <taxon>Decapoda</taxon>
        <taxon>Pleocyemata</taxon>
        <taxon>Brachyura</taxon>
        <taxon>Eubrachyura</taxon>
        <taxon>Portunoidea</taxon>
        <taxon>Portunidae</taxon>
        <taxon>Portuninae</taxon>
        <taxon>Portunus</taxon>
    </lineage>
</organism>
<evidence type="ECO:0000313" key="3">
    <source>
        <dbReference type="EMBL" id="MPC25619.1"/>
    </source>
</evidence>
<evidence type="ECO:0000313" key="4">
    <source>
        <dbReference type="Proteomes" id="UP000324222"/>
    </source>
</evidence>
<keyword evidence="2" id="KW-0812">Transmembrane</keyword>
<gene>
    <name evidence="3" type="ORF">E2C01_018741</name>
</gene>
<proteinExistence type="predicted"/>
<accession>A0A5B7DX10</accession>
<feature type="region of interest" description="Disordered" evidence="1">
    <location>
        <begin position="57"/>
        <end position="79"/>
    </location>
</feature>
<feature type="transmembrane region" description="Helical" evidence="2">
    <location>
        <begin position="140"/>
        <end position="159"/>
    </location>
</feature>
<dbReference type="EMBL" id="VSRR010001486">
    <property type="protein sequence ID" value="MPC25619.1"/>
    <property type="molecule type" value="Genomic_DNA"/>
</dbReference>
<dbReference type="Proteomes" id="UP000324222">
    <property type="component" value="Unassembled WGS sequence"/>
</dbReference>
<evidence type="ECO:0000256" key="1">
    <source>
        <dbReference type="SAM" id="MobiDB-lite"/>
    </source>
</evidence>
<evidence type="ECO:0000256" key="2">
    <source>
        <dbReference type="SAM" id="Phobius"/>
    </source>
</evidence>
<feature type="region of interest" description="Disordered" evidence="1">
    <location>
        <begin position="1"/>
        <end position="38"/>
    </location>
</feature>
<dbReference type="AlphaFoldDB" id="A0A5B7DX10"/>
<feature type="compositionally biased region" description="Polar residues" evidence="1">
    <location>
        <begin position="1"/>
        <end position="12"/>
    </location>
</feature>
<protein>
    <submittedName>
        <fullName evidence="3">Uncharacterized protein</fullName>
    </submittedName>
</protein>
<sequence>MCSRQPSTTSRGDQYGVRGRDAKAPPEPLPGRCSPFCEGRPQLTHAQESSVSRSVFLHSHGKNPASESARAGSLGHSAGNTTEEEIDMENYPVTLLTLALRNCLKTLDPLVKIRAMPNTERLANLVYLWLLRCPETHFVVLFRVVVVVVVVVVWWWWWVEGRKSGRIIRRTEGDK</sequence>
<reference evidence="3 4" key="1">
    <citation type="submission" date="2019-05" db="EMBL/GenBank/DDBJ databases">
        <title>Another draft genome of Portunus trituberculatus and its Hox gene families provides insights of decapod evolution.</title>
        <authorList>
            <person name="Jeong J.-H."/>
            <person name="Song I."/>
            <person name="Kim S."/>
            <person name="Choi T."/>
            <person name="Kim D."/>
            <person name="Ryu S."/>
            <person name="Kim W."/>
        </authorList>
    </citation>
    <scope>NUCLEOTIDE SEQUENCE [LARGE SCALE GENOMIC DNA]</scope>
    <source>
        <tissue evidence="3">Muscle</tissue>
    </source>
</reference>
<keyword evidence="2" id="KW-1133">Transmembrane helix</keyword>
<name>A0A5B7DX10_PORTR</name>